<comment type="caution">
    <text evidence="1">The sequence shown here is derived from an EMBL/GenBank/DDBJ whole genome shotgun (WGS) entry which is preliminary data.</text>
</comment>
<evidence type="ECO:0000313" key="2">
    <source>
        <dbReference type="Proteomes" id="UP001492380"/>
    </source>
</evidence>
<name>A0ABR1YNB0_9PEZI</name>
<organism evidence="1 2">
    <name type="scientific">Phyllosticta capitalensis</name>
    <dbReference type="NCBI Taxonomy" id="121624"/>
    <lineage>
        <taxon>Eukaryota</taxon>
        <taxon>Fungi</taxon>
        <taxon>Dikarya</taxon>
        <taxon>Ascomycota</taxon>
        <taxon>Pezizomycotina</taxon>
        <taxon>Dothideomycetes</taxon>
        <taxon>Dothideomycetes incertae sedis</taxon>
        <taxon>Botryosphaeriales</taxon>
        <taxon>Phyllostictaceae</taxon>
        <taxon>Phyllosticta</taxon>
    </lineage>
</organism>
<sequence length="244" mass="27179">MHDCEKNRPNNDRLTVKDVEKSSNEEKVRRISPLLVTYLPTPSPYPPSCHPPFLFNLWAGVPDPLHYSPLQASTSPQTKFRSLNLLESIIGTSFPLAPSISLSTTAGDGARPTVCTIPKLFFYKSHSSKHPLTTYAWHCAAKETTQCQTYLFSPTGRMWGEVAKGGNPTEVGRDRLTACVVRLLYDPSLHRSASTRYGKQYMVHLPPGHGSTRCAITTRGNQQHHYSSSDIQPAKELAVCWMIP</sequence>
<proteinExistence type="predicted"/>
<dbReference type="Proteomes" id="UP001492380">
    <property type="component" value="Unassembled WGS sequence"/>
</dbReference>
<gene>
    <name evidence="1" type="ORF">HDK90DRAFT_286358</name>
</gene>
<protein>
    <submittedName>
        <fullName evidence="1">Uncharacterized protein</fullName>
    </submittedName>
</protein>
<evidence type="ECO:0000313" key="1">
    <source>
        <dbReference type="EMBL" id="KAK8233988.1"/>
    </source>
</evidence>
<accession>A0ABR1YNB0</accession>
<dbReference type="EMBL" id="JBBWRZ010000006">
    <property type="protein sequence ID" value="KAK8233988.1"/>
    <property type="molecule type" value="Genomic_DNA"/>
</dbReference>
<reference evidence="1 2" key="1">
    <citation type="submission" date="2024-04" db="EMBL/GenBank/DDBJ databases">
        <title>Phyllosticta paracitricarpa is synonymous to the EU quarantine fungus P. citricarpa based on phylogenomic analyses.</title>
        <authorList>
            <consortium name="Lawrence Berkeley National Laboratory"/>
            <person name="Van Ingen-Buijs V.A."/>
            <person name="Van Westerhoven A.C."/>
            <person name="Haridas S."/>
            <person name="Skiadas P."/>
            <person name="Martin F."/>
            <person name="Groenewald J.Z."/>
            <person name="Crous P.W."/>
            <person name="Seidl M.F."/>
        </authorList>
    </citation>
    <scope>NUCLEOTIDE SEQUENCE [LARGE SCALE GENOMIC DNA]</scope>
    <source>
        <strain evidence="1 2">CBS 123374</strain>
    </source>
</reference>
<keyword evidence="2" id="KW-1185">Reference proteome</keyword>